<evidence type="ECO:0000313" key="15">
    <source>
        <dbReference type="Proteomes" id="UP000245946"/>
    </source>
</evidence>
<comment type="subcellular location">
    <subcellularLocation>
        <location evidence="1 11">Nucleus</location>
    </subcellularLocation>
</comment>
<feature type="compositionally biased region" description="Low complexity" evidence="12">
    <location>
        <begin position="27"/>
        <end position="57"/>
    </location>
</feature>
<comment type="similarity">
    <text evidence="11">Belongs to the class I-like SAM-binding methyltransferase superfamily. DOT1 family.</text>
</comment>
<dbReference type="GO" id="GO:0032259">
    <property type="term" value="P:methylation"/>
    <property type="evidence" value="ECO:0007669"/>
    <property type="project" value="UniProtKB-KW"/>
</dbReference>
<sequence>MTDLHPRPGAARPAAAARPPRPPPAPLVIARRAAPAPSSSAHRTSASSSSARPAGSSTQARNALPEERRRRIDAEVREREERRRDEAARAARAAQASARAARPASRPKSSASAASAGGAAKAKASPRKKRASASDSLSPARAASSSSRSTPTPASTSGYRKLGRTGVESEYNVPRALAAPGLDGKVDVEREEGTIESVALGEGKRYGALGAALMAGSKQTSKISAQPPPPHSSIPPAHPKLPRDIDEYDPLGDLLRVVRAVVSAFLPREYAVKHFGNLEELEFGSAAGAILSAAAQTSTPMGNGSQTPISSTSTSTPTPSSPRGSVPQLNDSSPSKDSPAPSASQDRSSEQDSILRSFTKARNRRDGPLFLRTLERYNVALSAARREGVVAQAAQAMEQRGLPDYVWETVGEQCYSRTVGPYVEELGKYQAFSDNVYGELLPRFMSEISQLTSLGPSSVFVDLGSGVSNLVLQVALQTGAQSYGVEMMGPASALGERQVEEAKRRWKMWGVLGGEAQSWKGDFTACERTREALSKADLVLVNNYAFTAPTNERLSLLFLDLKDGAQIVSLKPFVPPDFRLTQRTLDSPLAILSVVQRSYGSGCVSWADGGGRYYIHVSSPSAHASLTLLSQRDAPDADTLDGQTVDRSMVSRFLDSQGSTKTFGAKRWQKRARVADSDEEDDE</sequence>
<evidence type="ECO:0000256" key="3">
    <source>
        <dbReference type="ARBA" id="ARBA00020987"/>
    </source>
</evidence>
<dbReference type="AlphaFoldDB" id="A0A316ZI58"/>
<accession>A0A316ZI58</accession>
<keyword evidence="7 11" id="KW-0156">Chromatin regulator</keyword>
<feature type="region of interest" description="Disordered" evidence="12">
    <location>
        <begin position="217"/>
        <end position="245"/>
    </location>
</feature>
<feature type="compositionally biased region" description="Pro residues" evidence="12">
    <location>
        <begin position="226"/>
        <end position="239"/>
    </location>
</feature>
<dbReference type="GO" id="GO:0000077">
    <property type="term" value="P:DNA damage checkpoint signaling"/>
    <property type="evidence" value="ECO:0007669"/>
    <property type="project" value="TreeGrafter"/>
</dbReference>
<protein>
    <recommendedName>
        <fullName evidence="3 11">Histone-lysine N-methyltransferase, H3 lysine-79 specific</fullName>
        <ecNumber evidence="2 11">2.1.1.360</ecNumber>
    </recommendedName>
    <alternativeName>
        <fullName evidence="9 11">Histone H3-K79 methyltransferase</fullName>
    </alternativeName>
</protein>
<evidence type="ECO:0000256" key="10">
    <source>
        <dbReference type="ARBA" id="ARBA00047770"/>
    </source>
</evidence>
<dbReference type="GO" id="GO:0006281">
    <property type="term" value="P:DNA repair"/>
    <property type="evidence" value="ECO:0007669"/>
    <property type="project" value="TreeGrafter"/>
</dbReference>
<evidence type="ECO:0000256" key="8">
    <source>
        <dbReference type="ARBA" id="ARBA00023242"/>
    </source>
</evidence>
<dbReference type="EC" id="2.1.1.360" evidence="2 11"/>
<reference evidence="14 15" key="1">
    <citation type="journal article" date="2018" name="Mol. Biol. Evol.">
        <title>Broad Genomic Sampling Reveals a Smut Pathogenic Ancestry of the Fungal Clade Ustilaginomycotina.</title>
        <authorList>
            <person name="Kijpornyongpan T."/>
            <person name="Mondo S.J."/>
            <person name="Barry K."/>
            <person name="Sandor L."/>
            <person name="Lee J."/>
            <person name="Lipzen A."/>
            <person name="Pangilinan J."/>
            <person name="LaButti K."/>
            <person name="Hainaut M."/>
            <person name="Henrissat B."/>
            <person name="Grigoriev I.V."/>
            <person name="Spatafora J.W."/>
            <person name="Aime M.C."/>
        </authorList>
    </citation>
    <scope>NUCLEOTIDE SEQUENCE [LARGE SCALE GENOMIC DNA]</scope>
    <source>
        <strain evidence="14 15">MCA 4186</strain>
    </source>
</reference>
<dbReference type="PROSITE" id="PS51569">
    <property type="entry name" value="DOT1"/>
    <property type="match status" value="1"/>
</dbReference>
<feature type="region of interest" description="Disordered" evidence="12">
    <location>
        <begin position="658"/>
        <end position="683"/>
    </location>
</feature>
<dbReference type="OrthoDB" id="443402at2759"/>
<evidence type="ECO:0000256" key="5">
    <source>
        <dbReference type="ARBA" id="ARBA00022679"/>
    </source>
</evidence>
<keyword evidence="15" id="KW-1185">Reference proteome</keyword>
<evidence type="ECO:0000256" key="9">
    <source>
        <dbReference type="ARBA" id="ARBA00029821"/>
    </source>
</evidence>
<feature type="compositionally biased region" description="Basic and acidic residues" evidence="12">
    <location>
        <begin position="64"/>
        <end position="89"/>
    </location>
</feature>
<dbReference type="SUPFAM" id="SSF53335">
    <property type="entry name" value="S-adenosyl-L-methionine-dependent methyltransferases"/>
    <property type="match status" value="1"/>
</dbReference>
<comment type="miscellaneous">
    <text evidence="11">In contrast to other lysine histone methyltransferases, it does not contain a SET domain, suggesting the existence of another mechanism for methylation of lysine residues of histones.</text>
</comment>
<dbReference type="Gene3D" id="3.40.50.150">
    <property type="entry name" value="Vaccinia Virus protein VP39"/>
    <property type="match status" value="1"/>
</dbReference>
<comment type="catalytic activity">
    <reaction evidence="10 11">
        <text>L-lysyl(79)-[histone H3] + 3 S-adenosyl-L-methionine = N(6),N(6),N(6)-trimethyl-L-lysyl(79)-[histone H3] + 3 S-adenosyl-L-homocysteine + 3 H(+)</text>
        <dbReference type="Rhea" id="RHEA:60328"/>
        <dbReference type="Rhea" id="RHEA-COMP:15549"/>
        <dbReference type="Rhea" id="RHEA-COMP:15552"/>
        <dbReference type="ChEBI" id="CHEBI:15378"/>
        <dbReference type="ChEBI" id="CHEBI:29969"/>
        <dbReference type="ChEBI" id="CHEBI:57856"/>
        <dbReference type="ChEBI" id="CHEBI:59789"/>
        <dbReference type="ChEBI" id="CHEBI:61961"/>
        <dbReference type="EC" id="2.1.1.360"/>
    </reaction>
</comment>
<dbReference type="InterPro" id="IPR030445">
    <property type="entry name" value="H3-K79_meTrfase"/>
</dbReference>
<dbReference type="GeneID" id="37272222"/>
<dbReference type="PANTHER" id="PTHR21451:SF0">
    <property type="entry name" value="HISTONE-LYSINE N-METHYLTRANSFERASE, H3 LYSINE-79 SPECIFIC"/>
    <property type="match status" value="1"/>
</dbReference>
<comment type="function">
    <text evidence="11">Histone methyltransferase that specifically trimethylates histone H3 to form H3K79me3. This methylation is required for telomere silencing and for the pachytene checkpoint during the meiotic cell cycle by allowing the recruitment of RAD9 to double strand breaks. Nucleosomes are preferred as substrate compared to free histone.</text>
</comment>
<keyword evidence="8 11" id="KW-0539">Nucleus</keyword>
<feature type="region of interest" description="Disordered" evidence="12">
    <location>
        <begin position="297"/>
        <end position="353"/>
    </location>
</feature>
<dbReference type="PANTHER" id="PTHR21451">
    <property type="entry name" value="HISTONE H3 METHYLTRANSFERASE"/>
    <property type="match status" value="1"/>
</dbReference>
<evidence type="ECO:0000259" key="13">
    <source>
        <dbReference type="PROSITE" id="PS51569"/>
    </source>
</evidence>
<proteinExistence type="inferred from homology"/>
<feature type="compositionally biased region" description="Low complexity" evidence="12">
    <location>
        <begin position="133"/>
        <end position="157"/>
    </location>
</feature>
<dbReference type="GO" id="GO:0005634">
    <property type="term" value="C:nucleus"/>
    <property type="evidence" value="ECO:0007669"/>
    <property type="project" value="UniProtKB-SubCell"/>
</dbReference>
<keyword evidence="4 11" id="KW-0489">Methyltransferase</keyword>
<keyword evidence="6 11" id="KW-0949">S-adenosyl-L-methionine</keyword>
<evidence type="ECO:0000313" key="14">
    <source>
        <dbReference type="EMBL" id="PWN99953.1"/>
    </source>
</evidence>
<dbReference type="InterPro" id="IPR025789">
    <property type="entry name" value="DOT1_dom"/>
</dbReference>
<feature type="domain" description="DOT1" evidence="13">
    <location>
        <begin position="305"/>
        <end position="631"/>
    </location>
</feature>
<dbReference type="RefSeq" id="XP_025600232.1">
    <property type="nucleotide sequence ID" value="XM_025744678.1"/>
</dbReference>
<evidence type="ECO:0000256" key="1">
    <source>
        <dbReference type="ARBA" id="ARBA00004123"/>
    </source>
</evidence>
<organism evidence="14 15">
    <name type="scientific">Tilletiopsis washingtonensis</name>
    <dbReference type="NCBI Taxonomy" id="58919"/>
    <lineage>
        <taxon>Eukaryota</taxon>
        <taxon>Fungi</taxon>
        <taxon>Dikarya</taxon>
        <taxon>Basidiomycota</taxon>
        <taxon>Ustilaginomycotina</taxon>
        <taxon>Exobasidiomycetes</taxon>
        <taxon>Entylomatales</taxon>
        <taxon>Entylomatales incertae sedis</taxon>
        <taxon>Tilletiopsis</taxon>
    </lineage>
</organism>
<dbReference type="GO" id="GO:0140956">
    <property type="term" value="F:histone H3K79 trimethyltransferase activity"/>
    <property type="evidence" value="ECO:0007669"/>
    <property type="project" value="UniProtKB-EC"/>
</dbReference>
<evidence type="ECO:0000256" key="7">
    <source>
        <dbReference type="ARBA" id="ARBA00022853"/>
    </source>
</evidence>
<dbReference type="Pfam" id="PF08123">
    <property type="entry name" value="DOT1"/>
    <property type="match status" value="1"/>
</dbReference>
<evidence type="ECO:0000256" key="4">
    <source>
        <dbReference type="ARBA" id="ARBA00022603"/>
    </source>
</evidence>
<gene>
    <name evidence="14" type="ORF">FA09DRAFT_345178</name>
</gene>
<dbReference type="STRING" id="58919.A0A316ZI58"/>
<name>A0A316ZI58_9BASI</name>
<dbReference type="Proteomes" id="UP000245946">
    <property type="component" value="Unassembled WGS sequence"/>
</dbReference>
<keyword evidence="5 11" id="KW-0808">Transferase</keyword>
<dbReference type="InterPro" id="IPR029063">
    <property type="entry name" value="SAM-dependent_MTases_sf"/>
</dbReference>
<dbReference type="FunFam" id="3.40.50.150:FF:000033">
    <property type="entry name" value="Histone-lysine N-methyltransferase, H3 lysine-79 specific"/>
    <property type="match status" value="1"/>
</dbReference>
<evidence type="ECO:0000256" key="12">
    <source>
        <dbReference type="SAM" id="MobiDB-lite"/>
    </source>
</evidence>
<feature type="region of interest" description="Disordered" evidence="12">
    <location>
        <begin position="1"/>
        <end position="188"/>
    </location>
</feature>
<evidence type="ECO:0000256" key="2">
    <source>
        <dbReference type="ARBA" id="ARBA00012190"/>
    </source>
</evidence>
<evidence type="ECO:0000256" key="6">
    <source>
        <dbReference type="ARBA" id="ARBA00022691"/>
    </source>
</evidence>
<feature type="compositionally biased region" description="Low complexity" evidence="12">
    <location>
        <begin position="7"/>
        <end position="18"/>
    </location>
</feature>
<feature type="compositionally biased region" description="Low complexity" evidence="12">
    <location>
        <begin position="90"/>
        <end position="123"/>
    </location>
</feature>
<evidence type="ECO:0000256" key="11">
    <source>
        <dbReference type="RuleBase" id="RU271113"/>
    </source>
</evidence>
<feature type="compositionally biased region" description="Low complexity" evidence="12">
    <location>
        <begin position="305"/>
        <end position="344"/>
    </location>
</feature>
<comment type="activity regulation">
    <text evidence="11">Ubiquitination of histone H2B to form H2BK123ub1 is required for efficient DOT1 methyltransferase activity on histone H3.</text>
</comment>
<dbReference type="EMBL" id="KZ819286">
    <property type="protein sequence ID" value="PWN99953.1"/>
    <property type="molecule type" value="Genomic_DNA"/>
</dbReference>